<evidence type="ECO:0000313" key="1">
    <source>
        <dbReference type="EMBL" id="PSS18318.1"/>
    </source>
</evidence>
<name>A0A2T3B194_AMORE</name>
<organism evidence="1 2">
    <name type="scientific">Amorphotheca resinae ATCC 22711</name>
    <dbReference type="NCBI Taxonomy" id="857342"/>
    <lineage>
        <taxon>Eukaryota</taxon>
        <taxon>Fungi</taxon>
        <taxon>Dikarya</taxon>
        <taxon>Ascomycota</taxon>
        <taxon>Pezizomycotina</taxon>
        <taxon>Leotiomycetes</taxon>
        <taxon>Helotiales</taxon>
        <taxon>Amorphothecaceae</taxon>
        <taxon>Amorphotheca</taxon>
    </lineage>
</organism>
<dbReference type="EMBL" id="KZ679011">
    <property type="protein sequence ID" value="PSS18318.1"/>
    <property type="molecule type" value="Genomic_DNA"/>
</dbReference>
<accession>A0A2T3B194</accession>
<gene>
    <name evidence="1" type="ORF">M430DRAFT_85163</name>
</gene>
<evidence type="ECO:0000313" key="2">
    <source>
        <dbReference type="Proteomes" id="UP000241818"/>
    </source>
</evidence>
<feature type="non-terminal residue" evidence="1">
    <location>
        <position position="53"/>
    </location>
</feature>
<reference evidence="1 2" key="1">
    <citation type="journal article" date="2018" name="New Phytol.">
        <title>Comparative genomics and transcriptomics depict ericoid mycorrhizal fungi as versatile saprotrophs and plant mutualists.</title>
        <authorList>
            <person name="Martino E."/>
            <person name="Morin E."/>
            <person name="Grelet G.A."/>
            <person name="Kuo A."/>
            <person name="Kohler A."/>
            <person name="Daghino S."/>
            <person name="Barry K.W."/>
            <person name="Cichocki N."/>
            <person name="Clum A."/>
            <person name="Dockter R.B."/>
            <person name="Hainaut M."/>
            <person name="Kuo R.C."/>
            <person name="LaButti K."/>
            <person name="Lindahl B.D."/>
            <person name="Lindquist E.A."/>
            <person name="Lipzen A."/>
            <person name="Khouja H.R."/>
            <person name="Magnuson J."/>
            <person name="Murat C."/>
            <person name="Ohm R.A."/>
            <person name="Singer S.W."/>
            <person name="Spatafora J.W."/>
            <person name="Wang M."/>
            <person name="Veneault-Fourrey C."/>
            <person name="Henrissat B."/>
            <person name="Grigoriev I.V."/>
            <person name="Martin F.M."/>
            <person name="Perotto S."/>
        </authorList>
    </citation>
    <scope>NUCLEOTIDE SEQUENCE [LARGE SCALE GENOMIC DNA]</scope>
    <source>
        <strain evidence="1 2">ATCC 22711</strain>
    </source>
</reference>
<proteinExistence type="predicted"/>
<sequence length="53" mass="6060">ELFTIKGQEVRPKTSVKILRVIIDTKLKYKEHITRAASKGLEAAIELKRLRGL</sequence>
<dbReference type="Proteomes" id="UP000241818">
    <property type="component" value="Unassembled WGS sequence"/>
</dbReference>
<dbReference type="AlphaFoldDB" id="A0A2T3B194"/>
<dbReference type="GeneID" id="36577711"/>
<dbReference type="RefSeq" id="XP_024720670.1">
    <property type="nucleotide sequence ID" value="XM_024869630.1"/>
</dbReference>
<dbReference type="STRING" id="857342.A0A2T3B194"/>
<dbReference type="OrthoDB" id="3598277at2759"/>
<dbReference type="InParanoid" id="A0A2T3B194"/>
<feature type="non-terminal residue" evidence="1">
    <location>
        <position position="1"/>
    </location>
</feature>
<protein>
    <submittedName>
        <fullName evidence="1">Uncharacterized protein</fullName>
    </submittedName>
</protein>
<keyword evidence="2" id="KW-1185">Reference proteome</keyword>